<accession>A0A6C0LB35</accession>
<organism evidence="1">
    <name type="scientific">viral metagenome</name>
    <dbReference type="NCBI Taxonomy" id="1070528"/>
    <lineage>
        <taxon>unclassified sequences</taxon>
        <taxon>metagenomes</taxon>
        <taxon>organismal metagenomes</taxon>
    </lineage>
</organism>
<name>A0A6C0LB35_9ZZZZ</name>
<dbReference type="EMBL" id="MN740445">
    <property type="protein sequence ID" value="QHU26878.1"/>
    <property type="molecule type" value="Genomic_DNA"/>
</dbReference>
<dbReference type="AlphaFoldDB" id="A0A6C0LB35"/>
<sequence>MTELEFSVEMRAQMLENFVKCVKGYHFINDDPIKETPWEDINAQILIASGCSVTKQSNGSHKPGADLSCSIGDLSNKSTQYDKDNKSFKVSSYRLTTVCSDKTPGNIQDITAEINRRKNFKYYSIIVREETDSGFRYDWYLFPSDYPEFNPSSYTWTPKLGKISKNKGVTTGWETNTLNGSSMSISFSMSSQLWMDIVVTEEMKKFIIASCNVIKGRKLNYIQLFDRESEVSLPLASST</sequence>
<protein>
    <submittedName>
        <fullName evidence="1">Uncharacterized protein</fullName>
    </submittedName>
</protein>
<proteinExistence type="predicted"/>
<reference evidence="1" key="1">
    <citation type="journal article" date="2020" name="Nature">
        <title>Giant virus diversity and host interactions through global metagenomics.</title>
        <authorList>
            <person name="Schulz F."/>
            <person name="Roux S."/>
            <person name="Paez-Espino D."/>
            <person name="Jungbluth S."/>
            <person name="Walsh D.A."/>
            <person name="Denef V.J."/>
            <person name="McMahon K.D."/>
            <person name="Konstantinidis K.T."/>
            <person name="Eloe-Fadrosh E.A."/>
            <person name="Kyrpides N.C."/>
            <person name="Woyke T."/>
        </authorList>
    </citation>
    <scope>NUCLEOTIDE SEQUENCE</scope>
    <source>
        <strain evidence="1">GVMAG-M-3300027759-42</strain>
    </source>
</reference>
<evidence type="ECO:0000313" key="1">
    <source>
        <dbReference type="EMBL" id="QHU26878.1"/>
    </source>
</evidence>